<keyword evidence="3" id="KW-0560">Oxidoreductase</keyword>
<keyword evidence="4" id="KW-0812">Transmembrane</keyword>
<dbReference type="RefSeq" id="WP_104516531.1">
    <property type="nucleotide sequence ID" value="NZ_MQVW01000020.1"/>
</dbReference>
<feature type="transmembrane region" description="Helical" evidence="4">
    <location>
        <begin position="54"/>
        <end position="73"/>
    </location>
</feature>
<dbReference type="GO" id="GO:0016119">
    <property type="term" value="P:carotene metabolic process"/>
    <property type="evidence" value="ECO:0007669"/>
    <property type="project" value="TreeGrafter"/>
</dbReference>
<evidence type="ECO:0000313" key="6">
    <source>
        <dbReference type="Proteomes" id="UP000239002"/>
    </source>
</evidence>
<keyword evidence="4" id="KW-0472">Membrane</keyword>
<dbReference type="Proteomes" id="UP000239002">
    <property type="component" value="Unassembled WGS sequence"/>
</dbReference>
<evidence type="ECO:0000256" key="1">
    <source>
        <dbReference type="ARBA" id="ARBA00009324"/>
    </source>
</evidence>
<gene>
    <name evidence="5" type="ORF">LY01_02755</name>
</gene>
<feature type="transmembrane region" description="Helical" evidence="4">
    <location>
        <begin position="6"/>
        <end position="23"/>
    </location>
</feature>
<evidence type="ECO:0000256" key="4">
    <source>
        <dbReference type="SAM" id="Phobius"/>
    </source>
</evidence>
<comment type="caution">
    <text evidence="5">The sequence shown here is derived from an EMBL/GenBank/DDBJ whole genome shotgun (WGS) entry which is preliminary data.</text>
</comment>
<dbReference type="GO" id="GO:0010291">
    <property type="term" value="F:beta-carotene 3-hydroxylase activity"/>
    <property type="evidence" value="ECO:0007669"/>
    <property type="project" value="TreeGrafter"/>
</dbReference>
<keyword evidence="6" id="KW-1185">Reference proteome</keyword>
<protein>
    <submittedName>
        <fullName evidence="5">Beta-carotene 3-hydroxylase</fullName>
    </submittedName>
</protein>
<dbReference type="AlphaFoldDB" id="A0A2S6IFX3"/>
<sequence length="148" mass="18040">MDVLYWIAIFIATFCIMEFNAWWMHKYVMHGFLWNLHEDHHHKQHDSWFEKNDFFFVFYAAISIGLKLVHSFYDIWWTLPLSAGILAYGIAYFIVHDVFIHQRFKWLRKANNKYAKGLRRAHKMHHKHLGKEDGENFGMLVVPFKYFK</sequence>
<dbReference type="OrthoDB" id="5243888at2"/>
<dbReference type="PANTHER" id="PTHR31899:SF9">
    <property type="entry name" value="BETA-CAROTENE 3-HYDROXYLASE 1, CHLOROPLASTIC"/>
    <property type="match status" value="1"/>
</dbReference>
<evidence type="ECO:0000256" key="3">
    <source>
        <dbReference type="ARBA" id="ARBA00023002"/>
    </source>
</evidence>
<evidence type="ECO:0000256" key="2">
    <source>
        <dbReference type="ARBA" id="ARBA00022746"/>
    </source>
</evidence>
<keyword evidence="2" id="KW-0125">Carotenoid biosynthesis</keyword>
<name>A0A2S6IFX3_9FLAO</name>
<dbReference type="InterPro" id="IPR045019">
    <property type="entry name" value="BETA-OHASE-like"/>
</dbReference>
<dbReference type="GO" id="GO:0016123">
    <property type="term" value="P:xanthophyll biosynthetic process"/>
    <property type="evidence" value="ECO:0007669"/>
    <property type="project" value="TreeGrafter"/>
</dbReference>
<organism evidence="5 6">
    <name type="scientific">Nonlabens xylanidelens</name>
    <dbReference type="NCBI Taxonomy" id="191564"/>
    <lineage>
        <taxon>Bacteria</taxon>
        <taxon>Pseudomonadati</taxon>
        <taxon>Bacteroidota</taxon>
        <taxon>Flavobacteriia</taxon>
        <taxon>Flavobacteriales</taxon>
        <taxon>Flavobacteriaceae</taxon>
        <taxon>Nonlabens</taxon>
    </lineage>
</organism>
<comment type="similarity">
    <text evidence="1">Belongs to the sterol desaturase family.</text>
</comment>
<keyword evidence="4" id="KW-1133">Transmembrane helix</keyword>
<reference evidence="5 6" key="1">
    <citation type="submission" date="2018-02" db="EMBL/GenBank/DDBJ databases">
        <title>Genomic Encyclopedia of Archaeal and Bacterial Type Strains, Phase II (KMG-II): from individual species to whole genera.</title>
        <authorList>
            <person name="Goeker M."/>
        </authorList>
    </citation>
    <scope>NUCLEOTIDE SEQUENCE [LARGE SCALE GENOMIC DNA]</scope>
    <source>
        <strain evidence="5 6">DSM 16809</strain>
    </source>
</reference>
<dbReference type="EMBL" id="PTJE01000008">
    <property type="protein sequence ID" value="PPK93050.1"/>
    <property type="molecule type" value="Genomic_DNA"/>
</dbReference>
<dbReference type="PANTHER" id="PTHR31899">
    <property type="entry name" value="BETA-CAROTENE 3-HYDROXYLASE 1, CHLOROPLASTIC"/>
    <property type="match status" value="1"/>
</dbReference>
<proteinExistence type="inferred from homology"/>
<evidence type="ECO:0000313" key="5">
    <source>
        <dbReference type="EMBL" id="PPK93050.1"/>
    </source>
</evidence>
<accession>A0A2S6IFX3</accession>
<feature type="transmembrane region" description="Helical" evidence="4">
    <location>
        <begin position="79"/>
        <end position="100"/>
    </location>
</feature>